<reference evidence="9 10" key="2">
    <citation type="submission" date="2016-11" db="EMBL/GenBank/DDBJ databases">
        <authorList>
            <person name="Varghese N."/>
            <person name="Submissions S."/>
        </authorList>
    </citation>
    <scope>NUCLEOTIDE SEQUENCE [LARGE SCALE GENOMIC DNA]</scope>
    <source>
        <strain evidence="9 10">DSM 6368</strain>
    </source>
</reference>
<evidence type="ECO:0000313" key="8">
    <source>
        <dbReference type="EMBL" id="OXB06561.1"/>
    </source>
</evidence>
<keyword evidence="2" id="KW-0004">4Fe-4S</keyword>
<evidence type="ECO:0000256" key="1">
    <source>
        <dbReference type="ARBA" id="ARBA00001966"/>
    </source>
</evidence>
<dbReference type="Pfam" id="PF04055">
    <property type="entry name" value="Radical_SAM"/>
    <property type="match status" value="1"/>
</dbReference>
<sequence>MYTSNLVVKVASLCNLNCTYCYVYNMGNESYKNQPKFMSQEVIEAMLLKVKKNCVENNLKEFVIIFHGGEPLLTGIDFYINFIKTQKEIIPADISIEYAMQSNGTLLTKEWAKILKRLNIQVGISIDGTPKSNNKNRIFHNKKGSYDEIIRGFKIVKSTFGDQMANCLCVIDTSESANIVYDHFKKLKANSVHFLFQDYNYIKSTQRDVPKIGKWLSGMFNIWYNDRDKNKPEIRPLTDLVALIFGRSKGSESFGSSKNRTLVVETDGSIESVDTLNICGDGFTKTKFNVLRNDLDLIYKESTLAKIYYNSHSQDNLCESCQNCPIMPVCGGGYLGHRFSPINEFNNPSIYCREIIELVCYIQNEVLRDISNDGIQESGIDYLDSKSIIHSLSS</sequence>
<evidence type="ECO:0000313" key="10">
    <source>
        <dbReference type="Proteomes" id="UP000184216"/>
    </source>
</evidence>
<dbReference type="SFLD" id="SFLDG01067">
    <property type="entry name" value="SPASM/twitch_domain_containing"/>
    <property type="match status" value="1"/>
</dbReference>
<accession>A0AB36P5D3</accession>
<comment type="caution">
    <text evidence="8">The sequence shown here is derived from an EMBL/GenBank/DDBJ whole genome shotgun (WGS) entry which is preliminary data.</text>
</comment>
<dbReference type="Proteomes" id="UP000184216">
    <property type="component" value="Unassembled WGS sequence"/>
</dbReference>
<dbReference type="InterPro" id="IPR058240">
    <property type="entry name" value="rSAM_sf"/>
</dbReference>
<dbReference type="InterPro" id="IPR013785">
    <property type="entry name" value="Aldolase_TIM"/>
</dbReference>
<evidence type="ECO:0000256" key="5">
    <source>
        <dbReference type="ARBA" id="ARBA00023004"/>
    </source>
</evidence>
<comment type="cofactor">
    <cofactor evidence="1">
        <name>[4Fe-4S] cluster</name>
        <dbReference type="ChEBI" id="CHEBI:49883"/>
    </cofactor>
</comment>
<name>A0AB36P5D3_9FLAO</name>
<dbReference type="PROSITE" id="PS01305">
    <property type="entry name" value="MOAA_NIFB_PQQE"/>
    <property type="match status" value="1"/>
</dbReference>
<keyword evidence="10" id="KW-1185">Reference proteome</keyword>
<reference evidence="8 11" key="1">
    <citation type="submission" date="2016-11" db="EMBL/GenBank/DDBJ databases">
        <title>Whole genomes of Flavobacteriaceae.</title>
        <authorList>
            <person name="Stine C."/>
            <person name="Li C."/>
            <person name="Tadesse D."/>
        </authorList>
    </citation>
    <scope>NUCLEOTIDE SEQUENCE [LARGE SCALE GENOMIC DNA]</scope>
    <source>
        <strain evidence="8 11">ATCC 19366</strain>
    </source>
</reference>
<gene>
    <name evidence="8" type="ORF">B0A72_05825</name>
    <name evidence="9" type="ORF">SAMN05444387_1504</name>
</gene>
<dbReference type="SFLD" id="SFLDG01386">
    <property type="entry name" value="main_SPASM_domain-containing"/>
    <property type="match status" value="1"/>
</dbReference>
<dbReference type="EMBL" id="MUHB01000006">
    <property type="protein sequence ID" value="OXB06561.1"/>
    <property type="molecule type" value="Genomic_DNA"/>
</dbReference>
<dbReference type="SFLD" id="SFLDG01072">
    <property type="entry name" value="dehydrogenase_like"/>
    <property type="match status" value="1"/>
</dbReference>
<dbReference type="Proteomes" id="UP000198431">
    <property type="component" value="Unassembled WGS sequence"/>
</dbReference>
<evidence type="ECO:0000256" key="4">
    <source>
        <dbReference type="ARBA" id="ARBA00022723"/>
    </source>
</evidence>
<evidence type="ECO:0000313" key="9">
    <source>
        <dbReference type="EMBL" id="SHL94361.1"/>
    </source>
</evidence>
<dbReference type="PANTHER" id="PTHR43273:SF8">
    <property type="entry name" value="RADICAL SAM DOMAIN PROTEIN"/>
    <property type="match status" value="1"/>
</dbReference>
<dbReference type="EMBL" id="FRBX01000002">
    <property type="protein sequence ID" value="SHL94361.1"/>
    <property type="molecule type" value="Genomic_DNA"/>
</dbReference>
<dbReference type="PROSITE" id="PS51918">
    <property type="entry name" value="RADICAL_SAM"/>
    <property type="match status" value="1"/>
</dbReference>
<dbReference type="GO" id="GO:0051539">
    <property type="term" value="F:4 iron, 4 sulfur cluster binding"/>
    <property type="evidence" value="ECO:0007669"/>
    <property type="project" value="UniProtKB-KW"/>
</dbReference>
<feature type="domain" description="Radical SAM core" evidence="7">
    <location>
        <begin position="1"/>
        <end position="233"/>
    </location>
</feature>
<evidence type="ECO:0000256" key="6">
    <source>
        <dbReference type="ARBA" id="ARBA00023014"/>
    </source>
</evidence>
<dbReference type="SFLD" id="SFLDS00029">
    <property type="entry name" value="Radical_SAM"/>
    <property type="match status" value="1"/>
</dbReference>
<evidence type="ECO:0000313" key="11">
    <source>
        <dbReference type="Proteomes" id="UP000198431"/>
    </source>
</evidence>
<dbReference type="InterPro" id="IPR007197">
    <property type="entry name" value="rSAM"/>
</dbReference>
<dbReference type="InterPro" id="IPR023867">
    <property type="entry name" value="Sulphatase_maturase_rSAM"/>
</dbReference>
<dbReference type="AlphaFoldDB" id="A0AB36P5D3"/>
<dbReference type="GO" id="GO:0016491">
    <property type="term" value="F:oxidoreductase activity"/>
    <property type="evidence" value="ECO:0007669"/>
    <property type="project" value="InterPro"/>
</dbReference>
<evidence type="ECO:0000259" key="7">
    <source>
        <dbReference type="PROSITE" id="PS51918"/>
    </source>
</evidence>
<keyword evidence="3" id="KW-0949">S-adenosyl-L-methionine</keyword>
<proteinExistence type="predicted"/>
<keyword evidence="5" id="KW-0408">Iron</keyword>
<dbReference type="GO" id="GO:0046872">
    <property type="term" value="F:metal ion binding"/>
    <property type="evidence" value="ECO:0007669"/>
    <property type="project" value="UniProtKB-KW"/>
</dbReference>
<evidence type="ECO:0000256" key="3">
    <source>
        <dbReference type="ARBA" id="ARBA00022691"/>
    </source>
</evidence>
<organism evidence="8 11">
    <name type="scientific">Flavobacterium pectinovorum</name>
    <dbReference type="NCBI Taxonomy" id="29533"/>
    <lineage>
        <taxon>Bacteria</taxon>
        <taxon>Pseudomonadati</taxon>
        <taxon>Bacteroidota</taxon>
        <taxon>Flavobacteriia</taxon>
        <taxon>Flavobacteriales</taxon>
        <taxon>Flavobacteriaceae</taxon>
        <taxon>Flavobacterium</taxon>
    </lineage>
</organism>
<dbReference type="RefSeq" id="WP_073394409.1">
    <property type="nucleotide sequence ID" value="NZ_FRBX01000002.1"/>
</dbReference>
<dbReference type="CDD" id="cd01335">
    <property type="entry name" value="Radical_SAM"/>
    <property type="match status" value="1"/>
</dbReference>
<dbReference type="InterPro" id="IPR000385">
    <property type="entry name" value="MoaA_NifB_PqqE_Fe-S-bd_CS"/>
</dbReference>
<dbReference type="PANTHER" id="PTHR43273">
    <property type="entry name" value="ANAEROBIC SULFATASE-MATURATING ENZYME HOMOLOG ASLB-RELATED"/>
    <property type="match status" value="1"/>
</dbReference>
<evidence type="ECO:0000256" key="2">
    <source>
        <dbReference type="ARBA" id="ARBA00022485"/>
    </source>
</evidence>
<keyword evidence="6" id="KW-0411">Iron-sulfur</keyword>
<dbReference type="Gene3D" id="3.20.20.70">
    <property type="entry name" value="Aldolase class I"/>
    <property type="match status" value="1"/>
</dbReference>
<protein>
    <recommendedName>
        <fullName evidence="7">Radical SAM core domain-containing protein</fullName>
    </recommendedName>
</protein>
<dbReference type="SUPFAM" id="SSF102114">
    <property type="entry name" value="Radical SAM enzymes"/>
    <property type="match status" value="1"/>
</dbReference>
<keyword evidence="4" id="KW-0479">Metal-binding</keyword>